<evidence type="ECO:0000313" key="1">
    <source>
        <dbReference type="EMBL" id="MFC3849308.1"/>
    </source>
</evidence>
<dbReference type="RefSeq" id="WP_290290967.1">
    <property type="nucleotide sequence ID" value="NZ_CP047211.1"/>
</dbReference>
<keyword evidence="2" id="KW-1185">Reference proteome</keyword>
<gene>
    <name evidence="1" type="ORF">ACFORJ_03880</name>
</gene>
<proteinExistence type="predicted"/>
<name>A0ABV7ZLB5_9CORY</name>
<evidence type="ECO:0008006" key="3">
    <source>
        <dbReference type="Google" id="ProtNLM"/>
    </source>
</evidence>
<evidence type="ECO:0000313" key="2">
    <source>
        <dbReference type="Proteomes" id="UP001595751"/>
    </source>
</evidence>
<accession>A0ABV7ZLB5</accession>
<sequence length="182" mass="19767">MTKKVILHPFEGVEFPTPHGTGMVRFGDGLDDVTAVLGPDFSRTDGSSTITFPEPFVNVSIGDDGVEFIELAVDEDSGPIELGGVDLTWLDAIECARHLREINGDADVNEDEAPSSYVYAGIGVSVWQGHALQTALDELEAARAADEEPEEGIGYFEEEVELARHFESIGLASREYVRGYFA</sequence>
<protein>
    <recommendedName>
        <fullName evidence="3">DUF4265 domain-containing protein</fullName>
    </recommendedName>
</protein>
<dbReference type="EMBL" id="JBHRZN010000001">
    <property type="protein sequence ID" value="MFC3849308.1"/>
    <property type="molecule type" value="Genomic_DNA"/>
</dbReference>
<organism evidence="1 2">
    <name type="scientific">Corynebacterium hansenii</name>
    <dbReference type="NCBI Taxonomy" id="394964"/>
    <lineage>
        <taxon>Bacteria</taxon>
        <taxon>Bacillati</taxon>
        <taxon>Actinomycetota</taxon>
        <taxon>Actinomycetes</taxon>
        <taxon>Mycobacteriales</taxon>
        <taxon>Corynebacteriaceae</taxon>
        <taxon>Corynebacterium</taxon>
    </lineage>
</organism>
<comment type="caution">
    <text evidence="1">The sequence shown here is derived from an EMBL/GenBank/DDBJ whole genome shotgun (WGS) entry which is preliminary data.</text>
</comment>
<reference evidence="2" key="1">
    <citation type="journal article" date="2019" name="Int. J. Syst. Evol. Microbiol.">
        <title>The Global Catalogue of Microorganisms (GCM) 10K type strain sequencing project: providing services to taxonomists for standard genome sequencing and annotation.</title>
        <authorList>
            <consortium name="The Broad Institute Genomics Platform"/>
            <consortium name="The Broad Institute Genome Sequencing Center for Infectious Disease"/>
            <person name="Wu L."/>
            <person name="Ma J."/>
        </authorList>
    </citation>
    <scope>NUCLEOTIDE SEQUENCE [LARGE SCALE GENOMIC DNA]</scope>
    <source>
        <strain evidence="2">CCUG 53252</strain>
    </source>
</reference>
<dbReference type="Proteomes" id="UP001595751">
    <property type="component" value="Unassembled WGS sequence"/>
</dbReference>